<gene>
    <name evidence="2" type="ORF">AMATHDRAFT_10749</name>
</gene>
<evidence type="ECO:0000256" key="1">
    <source>
        <dbReference type="SAM" id="MobiDB-lite"/>
    </source>
</evidence>
<feature type="compositionally biased region" description="Low complexity" evidence="1">
    <location>
        <begin position="88"/>
        <end position="97"/>
    </location>
</feature>
<feature type="compositionally biased region" description="Basic and acidic residues" evidence="1">
    <location>
        <begin position="69"/>
        <end position="86"/>
    </location>
</feature>
<evidence type="ECO:0000313" key="3">
    <source>
        <dbReference type="Proteomes" id="UP000242287"/>
    </source>
</evidence>
<reference evidence="2 3" key="1">
    <citation type="submission" date="2014-02" db="EMBL/GenBank/DDBJ databases">
        <title>Transposable element dynamics among asymbiotic and ectomycorrhizal Amanita fungi.</title>
        <authorList>
            <consortium name="DOE Joint Genome Institute"/>
            <person name="Hess J."/>
            <person name="Skrede I."/>
            <person name="Wolfe B."/>
            <person name="LaButti K."/>
            <person name="Ohm R.A."/>
            <person name="Grigoriev I.V."/>
            <person name="Pringle A."/>
        </authorList>
    </citation>
    <scope>NUCLEOTIDE SEQUENCE [LARGE SCALE GENOMIC DNA]</scope>
    <source>
        <strain evidence="2 3">SKay4041</strain>
    </source>
</reference>
<feature type="region of interest" description="Disordered" evidence="1">
    <location>
        <begin position="58"/>
        <end position="106"/>
    </location>
</feature>
<dbReference type="Proteomes" id="UP000242287">
    <property type="component" value="Unassembled WGS sequence"/>
</dbReference>
<sequence>MSSFYQAITLLNTRANKWPHLISIYLSQNEMKDLDFNKIKVMFIADWHRTATLGQPVQKVNKISGVQQKKKDPNWKKGKGKDDPKPESSPNSDSKPSSGRKFHGGCCTKKKVNTAIKEAVEEEPSHVLSFAASAMLPHYTSQVSTINSRPSASLQKYQGPQTKGAWETIPEAISLLHRMGIKPKFSPQEPITAPDPEVFIDWDDVVSLGEEPLETYTKAEVKNSTELIDESMDYLFKELIQDA</sequence>
<organism evidence="2 3">
    <name type="scientific">Amanita thiersii Skay4041</name>
    <dbReference type="NCBI Taxonomy" id="703135"/>
    <lineage>
        <taxon>Eukaryota</taxon>
        <taxon>Fungi</taxon>
        <taxon>Dikarya</taxon>
        <taxon>Basidiomycota</taxon>
        <taxon>Agaricomycotina</taxon>
        <taxon>Agaricomycetes</taxon>
        <taxon>Agaricomycetidae</taxon>
        <taxon>Agaricales</taxon>
        <taxon>Pluteineae</taxon>
        <taxon>Amanitaceae</taxon>
        <taxon>Amanita</taxon>
    </lineage>
</organism>
<protein>
    <submittedName>
        <fullName evidence="2">Uncharacterized protein</fullName>
    </submittedName>
</protein>
<accession>A0A2A9N5U8</accession>
<dbReference type="EMBL" id="KZ302823">
    <property type="protein sequence ID" value="PFH44815.1"/>
    <property type="molecule type" value="Genomic_DNA"/>
</dbReference>
<dbReference type="AlphaFoldDB" id="A0A2A9N5U8"/>
<keyword evidence="3" id="KW-1185">Reference proteome</keyword>
<evidence type="ECO:0000313" key="2">
    <source>
        <dbReference type="EMBL" id="PFH44815.1"/>
    </source>
</evidence>
<proteinExistence type="predicted"/>
<name>A0A2A9N5U8_9AGAR</name>